<dbReference type="EMBL" id="CAXIEN010000030">
    <property type="protein sequence ID" value="CAL1267934.1"/>
    <property type="molecule type" value="Genomic_DNA"/>
</dbReference>
<protein>
    <submittedName>
        <fullName evidence="1">Uncharacterized protein</fullName>
    </submittedName>
</protein>
<keyword evidence="2" id="KW-1185">Reference proteome</keyword>
<dbReference type="Proteomes" id="UP001497382">
    <property type="component" value="Unassembled WGS sequence"/>
</dbReference>
<reference evidence="1 2" key="1">
    <citation type="submission" date="2024-04" db="EMBL/GenBank/DDBJ databases">
        <authorList>
            <person name="Rising A."/>
            <person name="Reimegard J."/>
            <person name="Sonavane S."/>
            <person name="Akerstrom W."/>
            <person name="Nylinder S."/>
            <person name="Hedman E."/>
            <person name="Kallberg Y."/>
        </authorList>
    </citation>
    <scope>NUCLEOTIDE SEQUENCE [LARGE SCALE GENOMIC DNA]</scope>
</reference>
<sequence>MKKTVLQRAVHHPHSIVLLCICNDLHNFLNGVSSSYSS</sequence>
<dbReference type="AlphaFoldDB" id="A0AAV1Z8D1"/>
<accession>A0AAV1Z8D1</accession>
<name>A0AAV1Z8D1_9ARAC</name>
<comment type="caution">
    <text evidence="1">The sequence shown here is derived from an EMBL/GenBank/DDBJ whole genome shotgun (WGS) entry which is preliminary data.</text>
</comment>
<proteinExistence type="predicted"/>
<organism evidence="1 2">
    <name type="scientific">Larinioides sclopetarius</name>
    <dbReference type="NCBI Taxonomy" id="280406"/>
    <lineage>
        <taxon>Eukaryota</taxon>
        <taxon>Metazoa</taxon>
        <taxon>Ecdysozoa</taxon>
        <taxon>Arthropoda</taxon>
        <taxon>Chelicerata</taxon>
        <taxon>Arachnida</taxon>
        <taxon>Araneae</taxon>
        <taxon>Araneomorphae</taxon>
        <taxon>Entelegynae</taxon>
        <taxon>Araneoidea</taxon>
        <taxon>Araneidae</taxon>
        <taxon>Larinioides</taxon>
    </lineage>
</organism>
<evidence type="ECO:0000313" key="1">
    <source>
        <dbReference type="EMBL" id="CAL1267934.1"/>
    </source>
</evidence>
<evidence type="ECO:0000313" key="2">
    <source>
        <dbReference type="Proteomes" id="UP001497382"/>
    </source>
</evidence>
<gene>
    <name evidence="1" type="ORF">LARSCL_LOCUS3906</name>
</gene>